<dbReference type="Gene3D" id="3.90.1150.10">
    <property type="entry name" value="Aspartate Aminotransferase, domain 1"/>
    <property type="match status" value="1"/>
</dbReference>
<gene>
    <name evidence="6" type="ORF">DRI96_03465</name>
</gene>
<comment type="caution">
    <text evidence="6">The sequence shown here is derived from an EMBL/GenBank/DDBJ whole genome shotgun (WGS) entry which is preliminary data.</text>
</comment>
<comment type="similarity">
    <text evidence="2 5">Belongs to the DegT/DnrJ/EryC1 family.</text>
</comment>
<keyword evidence="1 4" id="KW-0663">Pyridoxal phosphate</keyword>
<evidence type="ECO:0000256" key="3">
    <source>
        <dbReference type="PIRSR" id="PIRSR000390-1"/>
    </source>
</evidence>
<dbReference type="GO" id="GO:0000271">
    <property type="term" value="P:polysaccharide biosynthetic process"/>
    <property type="evidence" value="ECO:0007669"/>
    <property type="project" value="TreeGrafter"/>
</dbReference>
<dbReference type="SUPFAM" id="SSF53383">
    <property type="entry name" value="PLP-dependent transferases"/>
    <property type="match status" value="1"/>
</dbReference>
<dbReference type="PANTHER" id="PTHR30244:SF36">
    <property type="entry name" value="3-OXO-GLUCOSE-6-PHOSPHATE:GLUTAMATE AMINOTRANSFERASE"/>
    <property type="match status" value="1"/>
</dbReference>
<dbReference type="InterPro" id="IPR015424">
    <property type="entry name" value="PyrdxlP-dep_Trfase"/>
</dbReference>
<evidence type="ECO:0000256" key="5">
    <source>
        <dbReference type="RuleBase" id="RU004508"/>
    </source>
</evidence>
<dbReference type="PIRSF" id="PIRSF000390">
    <property type="entry name" value="PLP_StrS"/>
    <property type="match status" value="1"/>
</dbReference>
<dbReference type="InterPro" id="IPR015421">
    <property type="entry name" value="PyrdxlP-dep_Trfase_major"/>
</dbReference>
<evidence type="ECO:0000256" key="2">
    <source>
        <dbReference type="ARBA" id="ARBA00037999"/>
    </source>
</evidence>
<reference evidence="6 7" key="1">
    <citation type="submission" date="2018-06" db="EMBL/GenBank/DDBJ databases">
        <title>Extensive metabolic versatility and redundancy in microbially diverse, dynamic hydrothermal sediments.</title>
        <authorList>
            <person name="Dombrowski N."/>
            <person name="Teske A."/>
            <person name="Baker B.J."/>
        </authorList>
    </citation>
    <scope>NUCLEOTIDE SEQUENCE [LARGE SCALE GENOMIC DNA]</scope>
    <source>
        <strain evidence="6">B19_G9</strain>
    </source>
</reference>
<dbReference type="GO" id="GO:0008483">
    <property type="term" value="F:transaminase activity"/>
    <property type="evidence" value="ECO:0007669"/>
    <property type="project" value="TreeGrafter"/>
</dbReference>
<proteinExistence type="inferred from homology"/>
<name>A0A662DG65_UNCAE</name>
<dbReference type="FunFam" id="3.40.640.10:FF:000089">
    <property type="entry name" value="Aminotransferase, DegT/DnrJ/EryC1/StrS family"/>
    <property type="match status" value="1"/>
</dbReference>
<accession>A0A662DG65</accession>
<dbReference type="EMBL" id="QMQB01000108">
    <property type="protein sequence ID" value="RLE13129.1"/>
    <property type="molecule type" value="Genomic_DNA"/>
</dbReference>
<sequence>MKIPLLDLKGQFKTIQNEIEKAVRDVLESGHYILGPNVEALEEEVANYCGASYAIGVASGTDALRLSLLALGIGEGDEVITTPFTFIATVEVITQVGATPVFVDIDEQTFNIDVDKIENAITSRTKAILPVHIFGHPVDMEKLLKIKEKYNILIIEDAAQAFGSECNLSHDKNQSQWKKVGSIGDAGCFSFFPTKNLGGAGDGGMVVTNSKDVAERLRLLRAHGGNSSKYSYNALGYNSRLDELQAAILKVKLKYVDKWINLRRERASLYNELFSDIPLRVPCCESYAKHTFCVYTVRSPLRDKLREYLQTEGIGTKIYYPIPVHLQIAYKNLNYREGDFPAAEKACKQVISLPIYPELEKDKIFYIAEKIKNFFKGKSL</sequence>
<dbReference type="Proteomes" id="UP000267654">
    <property type="component" value="Unassembled WGS sequence"/>
</dbReference>
<dbReference type="Gene3D" id="3.40.640.10">
    <property type="entry name" value="Type I PLP-dependent aspartate aminotransferase-like (Major domain)"/>
    <property type="match status" value="1"/>
</dbReference>
<evidence type="ECO:0000256" key="1">
    <source>
        <dbReference type="ARBA" id="ARBA00022898"/>
    </source>
</evidence>
<dbReference type="GO" id="GO:0030170">
    <property type="term" value="F:pyridoxal phosphate binding"/>
    <property type="evidence" value="ECO:0007669"/>
    <property type="project" value="UniProtKB-ARBA"/>
</dbReference>
<protein>
    <submittedName>
        <fullName evidence="6">Transcriptional regulator</fullName>
    </submittedName>
</protein>
<dbReference type="Pfam" id="PF01041">
    <property type="entry name" value="DegT_DnrJ_EryC1"/>
    <property type="match status" value="1"/>
</dbReference>
<feature type="active site" description="Proton acceptor" evidence="3">
    <location>
        <position position="195"/>
    </location>
</feature>
<dbReference type="InterPro" id="IPR000653">
    <property type="entry name" value="DegT/StrS_aminotransferase"/>
</dbReference>
<dbReference type="AlphaFoldDB" id="A0A662DG65"/>
<evidence type="ECO:0000313" key="7">
    <source>
        <dbReference type="Proteomes" id="UP000267654"/>
    </source>
</evidence>
<evidence type="ECO:0000313" key="6">
    <source>
        <dbReference type="EMBL" id="RLE13129.1"/>
    </source>
</evidence>
<dbReference type="CDD" id="cd00616">
    <property type="entry name" value="AHBA_syn"/>
    <property type="match status" value="1"/>
</dbReference>
<organism evidence="6 7">
    <name type="scientific">Aerophobetes bacterium</name>
    <dbReference type="NCBI Taxonomy" id="2030807"/>
    <lineage>
        <taxon>Bacteria</taxon>
        <taxon>Candidatus Aerophobota</taxon>
    </lineage>
</organism>
<dbReference type="PANTHER" id="PTHR30244">
    <property type="entry name" value="TRANSAMINASE"/>
    <property type="match status" value="1"/>
</dbReference>
<feature type="modified residue" description="N6-(pyridoxal phosphate)lysine" evidence="4">
    <location>
        <position position="195"/>
    </location>
</feature>
<dbReference type="InterPro" id="IPR015422">
    <property type="entry name" value="PyrdxlP-dep_Trfase_small"/>
</dbReference>
<evidence type="ECO:0000256" key="4">
    <source>
        <dbReference type="PIRSR" id="PIRSR000390-2"/>
    </source>
</evidence>